<dbReference type="InterPro" id="IPR002483">
    <property type="entry name" value="PWI_dom"/>
</dbReference>
<organism evidence="11">
    <name type="scientific">Fagus sylvatica</name>
    <name type="common">Beechnut</name>
    <dbReference type="NCBI Taxonomy" id="28930"/>
    <lineage>
        <taxon>Eukaryota</taxon>
        <taxon>Viridiplantae</taxon>
        <taxon>Streptophyta</taxon>
        <taxon>Embryophyta</taxon>
        <taxon>Tracheophyta</taxon>
        <taxon>Spermatophyta</taxon>
        <taxon>Magnoliopsida</taxon>
        <taxon>eudicotyledons</taxon>
        <taxon>Gunneridae</taxon>
        <taxon>Pentapetalae</taxon>
        <taxon>rosids</taxon>
        <taxon>fabids</taxon>
        <taxon>Fagales</taxon>
        <taxon>Fagaceae</taxon>
        <taxon>Fagus</taxon>
    </lineage>
</organism>
<keyword evidence="6" id="KW-0862">Zinc</keyword>
<feature type="region of interest" description="Disordered" evidence="9">
    <location>
        <begin position="143"/>
        <end position="198"/>
    </location>
</feature>
<feature type="compositionally biased region" description="Polar residues" evidence="9">
    <location>
        <begin position="143"/>
        <end position="162"/>
    </location>
</feature>
<dbReference type="EMBL" id="OIVN01006395">
    <property type="protein sequence ID" value="SPD32254.1"/>
    <property type="molecule type" value="Genomic_DNA"/>
</dbReference>
<keyword evidence="8" id="KW-0694">RNA-binding</keyword>
<comment type="similarity">
    <text evidence="2">Belongs to the ZC3H14 family.</text>
</comment>
<dbReference type="Gene3D" id="1.20.1390.10">
    <property type="entry name" value="PWI domain"/>
    <property type="match status" value="1"/>
</dbReference>
<evidence type="ECO:0000256" key="2">
    <source>
        <dbReference type="ARBA" id="ARBA00008423"/>
    </source>
</evidence>
<dbReference type="Pfam" id="PF01480">
    <property type="entry name" value="PWI"/>
    <property type="match status" value="1"/>
</dbReference>
<comment type="subcellular location">
    <subcellularLocation>
        <location evidence="1">Nucleus</location>
    </subcellularLocation>
</comment>
<dbReference type="GO" id="GO:0008143">
    <property type="term" value="F:poly(A) binding"/>
    <property type="evidence" value="ECO:0007669"/>
    <property type="project" value="InterPro"/>
</dbReference>
<keyword evidence="5" id="KW-0863">Zinc-finger</keyword>
<name>A0A2N9J6N8_FAGSY</name>
<keyword evidence="4" id="KW-0677">Repeat</keyword>
<dbReference type="GO" id="GO:0008270">
    <property type="term" value="F:zinc ion binding"/>
    <property type="evidence" value="ECO:0007669"/>
    <property type="project" value="UniProtKB-KW"/>
</dbReference>
<dbReference type="SMART" id="SM00360">
    <property type="entry name" value="RRM"/>
    <property type="match status" value="1"/>
</dbReference>
<evidence type="ECO:0000256" key="9">
    <source>
        <dbReference type="SAM" id="MobiDB-lite"/>
    </source>
</evidence>
<protein>
    <recommendedName>
        <fullName evidence="10">RRM domain-containing protein</fullName>
    </recommendedName>
</protein>
<dbReference type="Pfam" id="PF00076">
    <property type="entry name" value="RRM_1"/>
    <property type="match status" value="1"/>
</dbReference>
<dbReference type="PANTHER" id="PTHR14738:SF29">
    <property type="entry name" value="ZINC FINGER CCCH DOMAIN-CONTAINING PROTEIN 14"/>
    <property type="match status" value="1"/>
</dbReference>
<sequence length="569" mass="62395">MMGGGSSGTGMLWWSEKAVSFKINRKSEAASVVKSSISSKLPDFLSDYSDEVLAEYITVLVCNGKDQYQARDDLEAFLGERTADFVSWLWGLLFNHARHSNSDIIASSDPIYVASVTSKNDHDHAHPFSLTKNDEVINAGQESIQSRNKSNTKVVNCESNPLPNKLLQPKSDKTPSTQLKSSPSENAHPRHISATATSLSAQHAGVVSHSHHYDRPRGSVWDRLGKPCDDAYEGSKIVDVSGVGFVKQDEQILNSRPSIFRVSNGEQNRTITGEFTSGKLEHVVGTKSEPHVVSNIKRKRHFGEIKAGLGADSVPMVGERNVNLQCRENSQDFKKSNLTKDSKITTPNLAPEKGVGLVENEVTVIGRYAFFYLHKFYADYEVFLQIDGSSRLLEDDSESRTVLVTNVHFAATKEALSSYFDKCGVVVNLEILIDKATAQPKGSASVTFASKDSVDKALELSGTTFFSRTIKVLRKVEAAASTTGPAQLAGWRCQSPLTNIPRNFIPNKLNCLSPHLQWRRVSISAPSAPTNDKMKGVVPSTFQLQLPSSPASVKTREVNSLSIERHTAS</sequence>
<dbReference type="InterPro" id="IPR000504">
    <property type="entry name" value="RRM_dom"/>
</dbReference>
<evidence type="ECO:0000256" key="3">
    <source>
        <dbReference type="ARBA" id="ARBA00022723"/>
    </source>
</evidence>
<evidence type="ECO:0000256" key="7">
    <source>
        <dbReference type="ARBA" id="ARBA00023242"/>
    </source>
</evidence>
<dbReference type="GO" id="GO:0043488">
    <property type="term" value="P:regulation of mRNA stability"/>
    <property type="evidence" value="ECO:0007669"/>
    <property type="project" value="InterPro"/>
</dbReference>
<dbReference type="InterPro" id="IPR035979">
    <property type="entry name" value="RBD_domain_sf"/>
</dbReference>
<dbReference type="PANTHER" id="PTHR14738">
    <property type="entry name" value="ZINC FINGER CCCH DOMAIN-CONTAINING PROTEIN 14"/>
    <property type="match status" value="1"/>
</dbReference>
<evidence type="ECO:0000256" key="1">
    <source>
        <dbReference type="ARBA" id="ARBA00004123"/>
    </source>
</evidence>
<proteinExistence type="inferred from homology"/>
<dbReference type="GO" id="GO:0005634">
    <property type="term" value="C:nucleus"/>
    <property type="evidence" value="ECO:0007669"/>
    <property type="project" value="UniProtKB-SubCell"/>
</dbReference>
<evidence type="ECO:0000256" key="4">
    <source>
        <dbReference type="ARBA" id="ARBA00022737"/>
    </source>
</evidence>
<gene>
    <name evidence="11" type="ORF">FSB_LOCUS60136</name>
</gene>
<reference evidence="11" key="1">
    <citation type="submission" date="2018-02" db="EMBL/GenBank/DDBJ databases">
        <authorList>
            <person name="Cohen D.B."/>
            <person name="Kent A.D."/>
        </authorList>
    </citation>
    <scope>NUCLEOTIDE SEQUENCE</scope>
</reference>
<evidence type="ECO:0000256" key="8">
    <source>
        <dbReference type="PROSITE-ProRule" id="PRU00176"/>
    </source>
</evidence>
<evidence type="ECO:0000259" key="10">
    <source>
        <dbReference type="PROSITE" id="PS50102"/>
    </source>
</evidence>
<evidence type="ECO:0000313" key="11">
    <source>
        <dbReference type="EMBL" id="SPD32254.1"/>
    </source>
</evidence>
<dbReference type="SUPFAM" id="SSF54928">
    <property type="entry name" value="RNA-binding domain, RBD"/>
    <property type="match status" value="1"/>
</dbReference>
<evidence type="ECO:0000256" key="6">
    <source>
        <dbReference type="ARBA" id="ARBA00022833"/>
    </source>
</evidence>
<dbReference type="InterPro" id="IPR012677">
    <property type="entry name" value="Nucleotide-bd_a/b_plait_sf"/>
</dbReference>
<keyword evidence="7" id="KW-0539">Nucleus</keyword>
<dbReference type="InterPro" id="IPR040366">
    <property type="entry name" value="Nab2/ZC3H14"/>
</dbReference>
<feature type="compositionally biased region" description="Polar residues" evidence="9">
    <location>
        <begin position="174"/>
        <end position="185"/>
    </location>
</feature>
<keyword evidence="3" id="KW-0479">Metal-binding</keyword>
<dbReference type="GO" id="GO:0005737">
    <property type="term" value="C:cytoplasm"/>
    <property type="evidence" value="ECO:0007669"/>
    <property type="project" value="TreeGrafter"/>
</dbReference>
<dbReference type="PROSITE" id="PS50102">
    <property type="entry name" value="RRM"/>
    <property type="match status" value="1"/>
</dbReference>
<accession>A0A2N9J6N8</accession>
<dbReference type="Gene3D" id="3.30.70.330">
    <property type="match status" value="1"/>
</dbReference>
<dbReference type="AlphaFoldDB" id="A0A2N9J6N8"/>
<feature type="domain" description="RRM" evidence="10">
    <location>
        <begin position="400"/>
        <end position="477"/>
    </location>
</feature>
<evidence type="ECO:0000256" key="5">
    <source>
        <dbReference type="ARBA" id="ARBA00022771"/>
    </source>
</evidence>